<dbReference type="Proteomes" id="UP000277921">
    <property type="component" value="Unassembled WGS sequence"/>
</dbReference>
<dbReference type="EMBL" id="QTQV01000007">
    <property type="protein sequence ID" value="RQT16158.1"/>
    <property type="molecule type" value="Genomic_DNA"/>
</dbReference>
<name>A0A3N8PX60_9BURK</name>
<dbReference type="AlphaFoldDB" id="A0A3N8PX60"/>
<sequence>MHRRRCRAASDGTSWISRVRRESSSRPTGYYGAGEEGALYVLELHGAHDVQRFSLDTDGGAQSPCLAIAWRDDPVGIDIQWEFLSHGGATHRVYRFVNGTFVETEIPR</sequence>
<reference evidence="1 2" key="1">
    <citation type="submission" date="2018-08" db="EMBL/GenBank/DDBJ databases">
        <title>Comparative analysis of Burkholderia isolates from Puerto Rico.</title>
        <authorList>
            <person name="Hall C."/>
            <person name="Sahl J."/>
            <person name="Wagner D."/>
        </authorList>
    </citation>
    <scope>NUCLEOTIDE SEQUENCE [LARGE SCALE GENOMIC DNA]</scope>
    <source>
        <strain evidence="1 2">Bp9025</strain>
    </source>
</reference>
<organism evidence="1 2">
    <name type="scientific">Burkholderia contaminans</name>
    <dbReference type="NCBI Taxonomy" id="488447"/>
    <lineage>
        <taxon>Bacteria</taxon>
        <taxon>Pseudomonadati</taxon>
        <taxon>Pseudomonadota</taxon>
        <taxon>Betaproteobacteria</taxon>
        <taxon>Burkholderiales</taxon>
        <taxon>Burkholderiaceae</taxon>
        <taxon>Burkholderia</taxon>
        <taxon>Burkholderia cepacia complex</taxon>
    </lineage>
</organism>
<gene>
    <name evidence="1" type="ORF">DF051_13420</name>
</gene>
<evidence type="ECO:0000313" key="2">
    <source>
        <dbReference type="Proteomes" id="UP000277921"/>
    </source>
</evidence>
<protein>
    <submittedName>
        <fullName evidence="1">Uncharacterized protein</fullName>
    </submittedName>
</protein>
<evidence type="ECO:0000313" key="1">
    <source>
        <dbReference type="EMBL" id="RQT16158.1"/>
    </source>
</evidence>
<comment type="caution">
    <text evidence="1">The sequence shown here is derived from an EMBL/GenBank/DDBJ whole genome shotgun (WGS) entry which is preliminary data.</text>
</comment>
<accession>A0A3N8PX60</accession>
<proteinExistence type="predicted"/>